<dbReference type="InterPro" id="IPR003718">
    <property type="entry name" value="OsmC/Ohr_fam"/>
</dbReference>
<dbReference type="EMBL" id="NAAD01000008">
    <property type="protein sequence ID" value="ORJ60504.1"/>
    <property type="molecule type" value="Genomic_DNA"/>
</dbReference>
<dbReference type="SUPFAM" id="SSF82784">
    <property type="entry name" value="OsmC-like"/>
    <property type="match status" value="1"/>
</dbReference>
<dbReference type="Pfam" id="PF02566">
    <property type="entry name" value="OsmC"/>
    <property type="match status" value="1"/>
</dbReference>
<dbReference type="InterPro" id="IPR036102">
    <property type="entry name" value="OsmC/Ohrsf"/>
</dbReference>
<organism evidence="1 2">
    <name type="scientific">Geothermobacter hydrogeniphilus</name>
    <dbReference type="NCBI Taxonomy" id="1969733"/>
    <lineage>
        <taxon>Bacteria</taxon>
        <taxon>Pseudomonadati</taxon>
        <taxon>Thermodesulfobacteriota</taxon>
        <taxon>Desulfuromonadia</taxon>
        <taxon>Desulfuromonadales</taxon>
        <taxon>Geothermobacteraceae</taxon>
        <taxon>Geothermobacter</taxon>
    </lineage>
</organism>
<dbReference type="STRING" id="1969733.B5V00_08045"/>
<dbReference type="InterPro" id="IPR052924">
    <property type="entry name" value="OsmC/Ohr_hydroprdx_reductase"/>
</dbReference>
<dbReference type="InterPro" id="IPR015946">
    <property type="entry name" value="KH_dom-like_a/b"/>
</dbReference>
<gene>
    <name evidence="1" type="ORF">B5V00_08045</name>
</gene>
<dbReference type="NCBIfam" id="NF041052">
    <property type="entry name" value="OsmC_like_Se"/>
    <property type="match status" value="1"/>
</dbReference>
<dbReference type="Proteomes" id="UP000193136">
    <property type="component" value="Unassembled WGS sequence"/>
</dbReference>
<protein>
    <submittedName>
        <fullName evidence="1">Osmotically inducible protein OsmC</fullName>
    </submittedName>
</protein>
<dbReference type="RefSeq" id="WP_085010259.1">
    <property type="nucleotide sequence ID" value="NZ_NAAD01000008.1"/>
</dbReference>
<dbReference type="Gene3D" id="3.30.300.20">
    <property type="match status" value="1"/>
</dbReference>
<comment type="caution">
    <text evidence="1">The sequence shown here is derived from an EMBL/GenBank/DDBJ whole genome shotgun (WGS) entry which is preliminary data.</text>
</comment>
<proteinExistence type="predicted"/>
<sequence length="192" mass="20593">MSQEIKQAIENLITAISSKPQMATSVFRASSYSEQDSLAVESRMRGFTTAIDEPLELGGTDSGPNPVEMLLAALGGCQEIVYRAYASVMGLRIERIEVHAKGYLDLRGLLNLAEVPAGFSQISFTTRIVSDEPEEKIRQLAEMVECHCPVMDTLQRPVPVAGKVEVVTPEGATGAGKVILTSVPDNPSVSGD</sequence>
<dbReference type="PANTHER" id="PTHR35368:SF1">
    <property type="entry name" value="HYDROPEROXIDE REDUCTASE"/>
    <property type="match status" value="1"/>
</dbReference>
<dbReference type="PANTHER" id="PTHR35368">
    <property type="entry name" value="HYDROPEROXIDE REDUCTASE"/>
    <property type="match status" value="1"/>
</dbReference>
<dbReference type="OrthoDB" id="5356953at2"/>
<accession>A0A1X0Y627</accession>
<dbReference type="AlphaFoldDB" id="A0A1X0Y627"/>
<evidence type="ECO:0000313" key="2">
    <source>
        <dbReference type="Proteomes" id="UP000193136"/>
    </source>
</evidence>
<evidence type="ECO:0000313" key="1">
    <source>
        <dbReference type="EMBL" id="ORJ60504.1"/>
    </source>
</evidence>
<keyword evidence="2" id="KW-1185">Reference proteome</keyword>
<reference evidence="1 2" key="1">
    <citation type="submission" date="2017-03" db="EMBL/GenBank/DDBJ databases">
        <title>Genome sequence of Geothermobacter sp. EPR-M, Deep-Sea Iron Reducer.</title>
        <authorList>
            <person name="Tully B."/>
            <person name="Savalia P."/>
            <person name="Abuyen K."/>
            <person name="Baughan C."/>
            <person name="Romero E."/>
            <person name="Ronkowski C."/>
            <person name="Torres B."/>
            <person name="Tremblay J."/>
            <person name="Trujillo A."/>
            <person name="Tyler M."/>
            <person name="Perez-Rodriguez I."/>
            <person name="Amend J."/>
        </authorList>
    </citation>
    <scope>NUCLEOTIDE SEQUENCE [LARGE SCALE GENOMIC DNA]</scope>
    <source>
        <strain evidence="1 2">EPR-M</strain>
    </source>
</reference>
<name>A0A1X0Y627_9BACT</name>